<reference evidence="1 2" key="1">
    <citation type="journal article" date="2013" name="PLoS ONE">
        <title>Enrichment and Genome Sequence of the Group I.1a Ammonia-Oxidizing Archaeon ?Ca. Nitrosotenuis uzonensis? Representing a Clade Globally.</title>
        <authorList>
            <person name="Lebedeva E.V."/>
            <person name="Hatzenpichler R."/>
            <person name="Pelletier E."/>
            <person name="Schuster N."/>
            <person name="Hauzmayer S."/>
            <person name="Bulaev A."/>
            <person name="Grigor'eva N.V."/>
            <person name="Galushko A."/>
            <person name="Schmid M."/>
            <person name="Palatinszky M."/>
            <person name="Le Paslier D."/>
            <person name="Daims H."/>
            <person name="Wagner M."/>
        </authorList>
    </citation>
    <scope>NUCLEOTIDE SEQUENCE [LARGE SCALE GENOMIC DNA]</scope>
    <source>
        <strain evidence="1 2">N4</strain>
    </source>
</reference>
<comment type="caution">
    <text evidence="1">The sequence shown here is derived from an EMBL/GenBank/DDBJ whole genome shotgun (WGS) entry which is preliminary data.</text>
</comment>
<dbReference type="AlphaFoldDB" id="V6AS90"/>
<accession>V6AS90</accession>
<gene>
    <name evidence="1" type="ORF">NITUZ_140368</name>
</gene>
<proteinExistence type="predicted"/>
<sequence length="96" mass="11377">MKGYTSCIVDKRLEQKIDEKIHETLSKIGEVKDLARLLDPQKGDDKSFQYGIMVGRLYNSFYYQSRRILKRVPTSEEFSEFLDILTSRRDELLRNL</sequence>
<keyword evidence="2" id="KW-1185">Reference proteome</keyword>
<name>V6AS90_9ARCH</name>
<dbReference type="Proteomes" id="UP000018159">
    <property type="component" value="Unassembled WGS sequence"/>
</dbReference>
<evidence type="ECO:0000313" key="2">
    <source>
        <dbReference type="Proteomes" id="UP000018159"/>
    </source>
</evidence>
<evidence type="ECO:0000313" key="1">
    <source>
        <dbReference type="EMBL" id="CDI05293.1"/>
    </source>
</evidence>
<organism evidence="1 2">
    <name type="scientific">Candidatus Nitrosotenuis uzonensis</name>
    <dbReference type="NCBI Taxonomy" id="1407055"/>
    <lineage>
        <taxon>Archaea</taxon>
        <taxon>Nitrososphaerota</taxon>
        <taxon>Candidatus Nitrosotenuis</taxon>
    </lineage>
</organism>
<dbReference type="EMBL" id="CBTY010000006">
    <property type="protein sequence ID" value="CDI05293.1"/>
    <property type="molecule type" value="Genomic_DNA"/>
</dbReference>
<protein>
    <submittedName>
        <fullName evidence="1">Uncharacterized protein</fullName>
    </submittedName>
</protein>